<proteinExistence type="predicted"/>
<dbReference type="InterPro" id="IPR050194">
    <property type="entry name" value="Glycosyltransferase_grp1"/>
</dbReference>
<evidence type="ECO:0008006" key="3">
    <source>
        <dbReference type="Google" id="ProtNLM"/>
    </source>
</evidence>
<dbReference type="CDD" id="cd03801">
    <property type="entry name" value="GT4_PimA-like"/>
    <property type="match status" value="1"/>
</dbReference>
<organism evidence="1 2">
    <name type="scientific">Streptomyces albiaxialis</name>
    <dbReference type="NCBI Taxonomy" id="329523"/>
    <lineage>
        <taxon>Bacteria</taxon>
        <taxon>Bacillati</taxon>
        <taxon>Actinomycetota</taxon>
        <taxon>Actinomycetes</taxon>
        <taxon>Kitasatosporales</taxon>
        <taxon>Streptomycetaceae</taxon>
        <taxon>Streptomyces</taxon>
    </lineage>
</organism>
<keyword evidence="2" id="KW-1185">Reference proteome</keyword>
<dbReference type="Proteomes" id="UP001500016">
    <property type="component" value="Unassembled WGS sequence"/>
</dbReference>
<dbReference type="PANTHER" id="PTHR45947:SF3">
    <property type="entry name" value="SULFOQUINOVOSYL TRANSFERASE SQD2"/>
    <property type="match status" value="1"/>
</dbReference>
<dbReference type="Pfam" id="PF13692">
    <property type="entry name" value="Glyco_trans_1_4"/>
    <property type="match status" value="1"/>
</dbReference>
<reference evidence="1 2" key="1">
    <citation type="journal article" date="2019" name="Int. J. Syst. Evol. Microbiol.">
        <title>The Global Catalogue of Microorganisms (GCM) 10K type strain sequencing project: providing services to taxonomists for standard genome sequencing and annotation.</title>
        <authorList>
            <consortium name="The Broad Institute Genomics Platform"/>
            <consortium name="The Broad Institute Genome Sequencing Center for Infectious Disease"/>
            <person name="Wu L."/>
            <person name="Ma J."/>
        </authorList>
    </citation>
    <scope>NUCLEOTIDE SEQUENCE [LARGE SCALE GENOMIC DNA]</scope>
    <source>
        <strain evidence="1 2">JCM 15478</strain>
    </source>
</reference>
<gene>
    <name evidence="1" type="ORF">GCM10009801_45690</name>
</gene>
<evidence type="ECO:0000313" key="1">
    <source>
        <dbReference type="EMBL" id="GAA2084494.1"/>
    </source>
</evidence>
<dbReference type="Gene3D" id="3.40.50.2000">
    <property type="entry name" value="Glycogen Phosphorylase B"/>
    <property type="match status" value="2"/>
</dbReference>
<dbReference type="RefSeq" id="WP_344531093.1">
    <property type="nucleotide sequence ID" value="NZ_BAAAPE010000012.1"/>
</dbReference>
<name>A0ABN2W6B0_9ACTN</name>
<dbReference type="EMBL" id="BAAAPE010000012">
    <property type="protein sequence ID" value="GAA2084494.1"/>
    <property type="molecule type" value="Genomic_DNA"/>
</dbReference>
<evidence type="ECO:0000313" key="2">
    <source>
        <dbReference type="Proteomes" id="UP001500016"/>
    </source>
</evidence>
<protein>
    <recommendedName>
        <fullName evidence="3">Glycosyltransferase</fullName>
    </recommendedName>
</protein>
<comment type="caution">
    <text evidence="1">The sequence shown here is derived from an EMBL/GenBank/DDBJ whole genome shotgun (WGS) entry which is preliminary data.</text>
</comment>
<sequence>MTVVQRAVPSHRAPFFRHLSRELDARGAELVVTRGARGTPLGGPLARGSDALIMEHALSGAELYPALLRGSLGQGPPLALWGAGEPRAYRPAPLARAARARLAVLGDRYFAHTEGGRRDALRWGVPDHRITVLRNTTDTAALRTARDAVRAEDMRELRLRHGLKPGRTALFAGRLDAAARIPYLLAATHALAKLLPGFTLLVAGDGELRGLAEAAASGPGPGGDGRSPVVALGPPTPRELATYGATADVLLVPGRVGLCAVDSFVLGLPIVTTPWPLHGAEFEYLEDGRNALVVRGGPDAYAHAVAGLLAAPARLAMLRTACRAEAASYTVEGMSRRFADGVERLLGA</sequence>
<dbReference type="SUPFAM" id="SSF53756">
    <property type="entry name" value="UDP-Glycosyltransferase/glycogen phosphorylase"/>
    <property type="match status" value="1"/>
</dbReference>
<dbReference type="PANTHER" id="PTHR45947">
    <property type="entry name" value="SULFOQUINOVOSYL TRANSFERASE SQD2"/>
    <property type="match status" value="1"/>
</dbReference>
<accession>A0ABN2W6B0</accession>